<sequence length="446" mass="51175">MKKTTLLLFFLFLSCYFYGQKGFGFYGVNEKRQEVRFKFVNNLIVFPLTINGKELSFVLDTGVNKTILFSLLASDSLGINNVERAALRGLGNGRPVEALLSRNNTFRIKNMTSNDQTLYVILEDKFDLSSKMGVTIHGIIGYNLFRHVIVKIDYNKRKLVFYNPRYFEPEDCKKCETFPLTFHRNKPYIDAKVQLDDTDKDLIDVRLLVDSGGSDALWLFENSKETIKPPTKFFNDVLGEGLSGTIYGKRSRISRFVLGGYRIQKPTVSYLDTLSSFNARKYKARHGSLGGNILKRFKVWIDYPNKRMILKKAGSFKSGFNYNMSGITVVYNGKTLVKEAEQSEIKLYGGSNSQTSSMDQLNFVTSYRYVFRPVYKIANIVPGSPADEAGLKAGDIFMSINSQPAFKYDLEHIFGLFQERDNKRIWVKVKRGIEVLKFKFRLRKEI</sequence>
<evidence type="ECO:0000313" key="2">
    <source>
        <dbReference type="EMBL" id="MDT7833166.1"/>
    </source>
</evidence>
<dbReference type="Proteomes" id="UP001257277">
    <property type="component" value="Unassembled WGS sequence"/>
</dbReference>
<keyword evidence="3" id="KW-1185">Reference proteome</keyword>
<proteinExistence type="predicted"/>
<dbReference type="InterPro" id="IPR036034">
    <property type="entry name" value="PDZ_sf"/>
</dbReference>
<name>A0ABU3LHG2_9FLAO</name>
<dbReference type="SUPFAM" id="SSF50156">
    <property type="entry name" value="PDZ domain-like"/>
    <property type="match status" value="1"/>
</dbReference>
<dbReference type="PROSITE" id="PS51257">
    <property type="entry name" value="PROKAR_LIPOPROTEIN"/>
    <property type="match status" value="1"/>
</dbReference>
<dbReference type="EMBL" id="JAVTTO010000004">
    <property type="protein sequence ID" value="MDT7833166.1"/>
    <property type="molecule type" value="Genomic_DNA"/>
</dbReference>
<dbReference type="Pfam" id="PF13650">
    <property type="entry name" value="Asp_protease_2"/>
    <property type="match status" value="1"/>
</dbReference>
<protein>
    <submittedName>
        <fullName evidence="2">Aspartyl protease family protein</fullName>
    </submittedName>
</protein>
<dbReference type="RefSeq" id="WP_349242416.1">
    <property type="nucleotide sequence ID" value="NZ_JAVTTO010000004.1"/>
</dbReference>
<dbReference type="Pfam" id="PF17820">
    <property type="entry name" value="PDZ_6"/>
    <property type="match status" value="1"/>
</dbReference>
<dbReference type="InterPro" id="IPR001478">
    <property type="entry name" value="PDZ"/>
</dbReference>
<evidence type="ECO:0000259" key="1">
    <source>
        <dbReference type="PROSITE" id="PS50106"/>
    </source>
</evidence>
<organism evidence="2 3">
    <name type="scientific">Asprobacillus argus</name>
    <dbReference type="NCBI Taxonomy" id="3076534"/>
    <lineage>
        <taxon>Bacteria</taxon>
        <taxon>Pseudomonadati</taxon>
        <taxon>Bacteroidota</taxon>
        <taxon>Flavobacteriia</taxon>
        <taxon>Flavobacteriales</taxon>
        <taxon>Flavobacteriaceae</taxon>
        <taxon>Asprobacillus</taxon>
    </lineage>
</organism>
<dbReference type="Gene3D" id="2.30.42.10">
    <property type="match status" value="1"/>
</dbReference>
<dbReference type="GO" id="GO:0006508">
    <property type="term" value="P:proteolysis"/>
    <property type="evidence" value="ECO:0007669"/>
    <property type="project" value="UniProtKB-KW"/>
</dbReference>
<accession>A0ABU3LHG2</accession>
<feature type="domain" description="PDZ" evidence="1">
    <location>
        <begin position="377"/>
        <end position="407"/>
    </location>
</feature>
<gene>
    <name evidence="2" type="ORF">RQM59_12285</name>
</gene>
<dbReference type="PROSITE" id="PS50106">
    <property type="entry name" value="PDZ"/>
    <property type="match status" value="1"/>
</dbReference>
<evidence type="ECO:0000313" key="3">
    <source>
        <dbReference type="Proteomes" id="UP001257277"/>
    </source>
</evidence>
<dbReference type="InterPro" id="IPR041489">
    <property type="entry name" value="PDZ_6"/>
</dbReference>
<dbReference type="Gene3D" id="2.40.70.10">
    <property type="entry name" value="Acid Proteases"/>
    <property type="match status" value="1"/>
</dbReference>
<keyword evidence="2" id="KW-0645">Protease</keyword>
<keyword evidence="2" id="KW-0378">Hydrolase</keyword>
<reference evidence="2 3" key="1">
    <citation type="submission" date="2023-09" db="EMBL/GenBank/DDBJ databases">
        <title>Novel taxa isolated from Blanes Bay.</title>
        <authorList>
            <person name="Rey-Velasco X."/>
            <person name="Lucena T."/>
        </authorList>
    </citation>
    <scope>NUCLEOTIDE SEQUENCE [LARGE SCALE GENOMIC DNA]</scope>
    <source>
        <strain evidence="2 3">S356</strain>
    </source>
</reference>
<comment type="caution">
    <text evidence="2">The sequence shown here is derived from an EMBL/GenBank/DDBJ whole genome shotgun (WGS) entry which is preliminary data.</text>
</comment>
<dbReference type="GO" id="GO:0008233">
    <property type="term" value="F:peptidase activity"/>
    <property type="evidence" value="ECO:0007669"/>
    <property type="project" value="UniProtKB-KW"/>
</dbReference>
<dbReference type="SUPFAM" id="SSF50630">
    <property type="entry name" value="Acid proteases"/>
    <property type="match status" value="1"/>
</dbReference>
<dbReference type="InterPro" id="IPR021109">
    <property type="entry name" value="Peptidase_aspartic_dom_sf"/>
</dbReference>